<dbReference type="SMART" id="SM00834">
    <property type="entry name" value="CxxC_CXXC_SSSS"/>
    <property type="match status" value="1"/>
</dbReference>
<proteinExistence type="predicted"/>
<dbReference type="Proteomes" id="UP000606044">
    <property type="component" value="Unassembled WGS sequence"/>
</dbReference>
<dbReference type="InterPro" id="IPR013429">
    <property type="entry name" value="Regulatory_FmdB_Zinc_ribbon"/>
</dbReference>
<organism evidence="3 4">
    <name type="scientific">Azorhizobium oxalatiphilum</name>
    <dbReference type="NCBI Taxonomy" id="980631"/>
    <lineage>
        <taxon>Bacteria</taxon>
        <taxon>Pseudomonadati</taxon>
        <taxon>Pseudomonadota</taxon>
        <taxon>Alphaproteobacteria</taxon>
        <taxon>Hyphomicrobiales</taxon>
        <taxon>Xanthobacteraceae</taxon>
        <taxon>Azorhizobium</taxon>
    </lineage>
</organism>
<protein>
    <recommendedName>
        <fullName evidence="2">Putative regulatory protein FmdB zinc ribbon domain-containing protein</fullName>
    </recommendedName>
</protein>
<dbReference type="AlphaFoldDB" id="A0A917BN84"/>
<dbReference type="RefSeq" id="WP_188574804.1">
    <property type="nucleotide sequence ID" value="NZ_BMCT01000001.1"/>
</dbReference>
<dbReference type="EMBL" id="BMCT01000001">
    <property type="protein sequence ID" value="GGF47364.1"/>
    <property type="molecule type" value="Genomic_DNA"/>
</dbReference>
<evidence type="ECO:0000313" key="3">
    <source>
        <dbReference type="EMBL" id="GGF47364.1"/>
    </source>
</evidence>
<name>A0A917BN84_9HYPH</name>
<evidence type="ECO:0000313" key="4">
    <source>
        <dbReference type="Proteomes" id="UP000606044"/>
    </source>
</evidence>
<gene>
    <name evidence="3" type="ORF">GCM10007301_03400</name>
</gene>
<feature type="domain" description="Putative regulatory protein FmdB zinc ribbon" evidence="2">
    <location>
        <begin position="1"/>
        <end position="41"/>
    </location>
</feature>
<evidence type="ECO:0000256" key="1">
    <source>
        <dbReference type="SAM" id="MobiDB-lite"/>
    </source>
</evidence>
<accession>A0A917BN84</accession>
<reference evidence="3" key="2">
    <citation type="submission" date="2020-09" db="EMBL/GenBank/DDBJ databases">
        <authorList>
            <person name="Sun Q."/>
            <person name="Sedlacek I."/>
        </authorList>
    </citation>
    <scope>NUCLEOTIDE SEQUENCE</scope>
    <source>
        <strain evidence="3">CCM 7897</strain>
    </source>
</reference>
<sequence length="113" mass="11950">MPVYDYMCEDCGPFTQMHPMSACAEAQPCPDCAGLSPRAFLSVPYLAGMDSARRTAFATNERSANAPMSTGEYAARKHGAGCGCCGGKMKSRTKTSAGGAKSFPSARPWMISH</sequence>
<feature type="region of interest" description="Disordered" evidence="1">
    <location>
        <begin position="90"/>
        <end position="113"/>
    </location>
</feature>
<reference evidence="3" key="1">
    <citation type="journal article" date="2014" name="Int. J. Syst. Evol. Microbiol.">
        <title>Complete genome sequence of Corynebacterium casei LMG S-19264T (=DSM 44701T), isolated from a smear-ripened cheese.</title>
        <authorList>
            <consortium name="US DOE Joint Genome Institute (JGI-PGF)"/>
            <person name="Walter F."/>
            <person name="Albersmeier A."/>
            <person name="Kalinowski J."/>
            <person name="Ruckert C."/>
        </authorList>
    </citation>
    <scope>NUCLEOTIDE SEQUENCE</scope>
    <source>
        <strain evidence="3">CCM 7897</strain>
    </source>
</reference>
<comment type="caution">
    <text evidence="3">The sequence shown here is derived from an EMBL/GenBank/DDBJ whole genome shotgun (WGS) entry which is preliminary data.</text>
</comment>
<dbReference type="NCBIfam" id="TIGR02605">
    <property type="entry name" value="CxxC_CxxC_SSSS"/>
    <property type="match status" value="1"/>
</dbReference>
<keyword evidence="4" id="KW-1185">Reference proteome</keyword>
<dbReference type="Pfam" id="PF09723">
    <property type="entry name" value="Zn_ribbon_8"/>
    <property type="match status" value="1"/>
</dbReference>
<evidence type="ECO:0000259" key="2">
    <source>
        <dbReference type="SMART" id="SM00834"/>
    </source>
</evidence>